<dbReference type="EMBL" id="BARS01008056">
    <property type="protein sequence ID" value="GAF73289.1"/>
    <property type="molecule type" value="Genomic_DNA"/>
</dbReference>
<organism evidence="1">
    <name type="scientific">marine sediment metagenome</name>
    <dbReference type="NCBI Taxonomy" id="412755"/>
    <lineage>
        <taxon>unclassified sequences</taxon>
        <taxon>metagenomes</taxon>
        <taxon>ecological metagenomes</taxon>
    </lineage>
</organism>
<protein>
    <submittedName>
        <fullName evidence="1">Uncharacterized protein</fullName>
    </submittedName>
</protein>
<gene>
    <name evidence="1" type="ORF">S01H1_15434</name>
</gene>
<feature type="non-terminal residue" evidence="1">
    <location>
        <position position="1"/>
    </location>
</feature>
<accession>X0RWU0</accession>
<evidence type="ECO:0000313" key="1">
    <source>
        <dbReference type="EMBL" id="GAF73289.1"/>
    </source>
</evidence>
<name>X0RWU0_9ZZZZ</name>
<feature type="non-terminal residue" evidence="1">
    <location>
        <position position="380"/>
    </location>
</feature>
<dbReference type="AlphaFoldDB" id="X0RWU0"/>
<comment type="caution">
    <text evidence="1">The sequence shown here is derived from an EMBL/GenBank/DDBJ whole genome shotgun (WGS) entry which is preliminary data.</text>
</comment>
<reference evidence="1" key="1">
    <citation type="journal article" date="2014" name="Front. Microbiol.">
        <title>High frequency of phylogenetically diverse reductive dehalogenase-homologous genes in deep subseafloor sedimentary metagenomes.</title>
        <authorList>
            <person name="Kawai M."/>
            <person name="Futagami T."/>
            <person name="Toyoda A."/>
            <person name="Takaki Y."/>
            <person name="Nishi S."/>
            <person name="Hori S."/>
            <person name="Arai W."/>
            <person name="Tsubouchi T."/>
            <person name="Morono Y."/>
            <person name="Uchiyama I."/>
            <person name="Ito T."/>
            <person name="Fujiyama A."/>
            <person name="Inagaki F."/>
            <person name="Takami H."/>
        </authorList>
    </citation>
    <scope>NUCLEOTIDE SEQUENCE</scope>
    <source>
        <strain evidence="1">Expedition CK06-06</strain>
    </source>
</reference>
<proteinExistence type="predicted"/>
<sequence length="380" mass="44101">QLNWKNPTRNAWDDFDWMRYACEKADDEDEAVELLTKDLVDNMHASGVSENLFIVGPKKAFLVEADAFHYTIKEVDDLLVMSNYPKELWKNQRHKKLPIASSFDTEKEQYVRRGRVVRLNSIYGVKIVDIGKDWVVARQVPFLKFDKTIRIMGNKVKIGLGERETVGDYSVRLLDIDGKKAKISVCYVFKAWEEKMLEYMQPRYGDIGVKDMMNWSRLTGEDLEGLRPMCEEVYPYESAMIYKIPEENYDVLSGGWFSANHACSSIYVPVHICNTDIYEPYKTGEAAELSLELLESYGNQYLLSSLSVVEDVFLYETEEMEEIAEDLIQKNLDVSYFLTVVDMGMQKQAMLTQQIWSETQGVEEVSLMNNMWQNNYSYSL</sequence>